<name>A0A833RRB4_PHYIN</name>
<accession>A0A833RRB4</accession>
<feature type="domain" description="J" evidence="1">
    <location>
        <begin position="7"/>
        <end position="71"/>
    </location>
</feature>
<evidence type="ECO:0000259" key="2">
    <source>
        <dbReference type="PROSITE" id="PS50245"/>
    </source>
</evidence>
<dbReference type="EMBL" id="JAACNO010003188">
    <property type="protein sequence ID" value="KAF4128132.1"/>
    <property type="molecule type" value="Genomic_DNA"/>
</dbReference>
<sequence length="302" mass="33626">MTISIQQAYKTLGLERDATQDEVKKAYRKLALQFHPDKNPDPAATAKFQQLSAAYKRVDDYLNRGCKDSFHEFLGDFSELDEEDFDYDDAFGTPSMEEMLFMFDMLFGLQPQATGRSGGHGKRKKGKGGVRVNVRRKGKRQMPHAPPDFPSYIDQEFMDMFAQGMMFDDADSELSDLEGELMSMTSIFGGSGLDFELKAQNNEETEEKCALMKQNEARSQHVEPEKAPVPAPTIGSRVYIHGKHAGVVKFTGQVHYAKGEFVGVALSSPVGKNDGSIKGVRYFECSPSHGLMVRPNEVILAA</sequence>
<feature type="domain" description="CAP-Gly" evidence="2">
    <location>
        <begin position="252"/>
        <end position="294"/>
    </location>
</feature>
<dbReference type="InterPro" id="IPR001623">
    <property type="entry name" value="DnaJ_domain"/>
</dbReference>
<evidence type="ECO:0000313" key="5">
    <source>
        <dbReference type="Proteomes" id="UP000602510"/>
    </source>
</evidence>
<dbReference type="PROSITE" id="PS50245">
    <property type="entry name" value="CAP_GLY_2"/>
    <property type="match status" value="1"/>
</dbReference>
<comment type="caution">
    <text evidence="3">The sequence shown here is derived from an EMBL/GenBank/DDBJ whole genome shotgun (WGS) entry which is preliminary data.</text>
</comment>
<dbReference type="CDD" id="cd06257">
    <property type="entry name" value="DnaJ"/>
    <property type="match status" value="1"/>
</dbReference>
<dbReference type="AlphaFoldDB" id="A0A833RRB4"/>
<dbReference type="SMART" id="SM01052">
    <property type="entry name" value="CAP_GLY"/>
    <property type="match status" value="1"/>
</dbReference>
<gene>
    <name evidence="3" type="ORF">GN244_ATG16901</name>
    <name evidence="4" type="ORF">GN958_ATG22678</name>
</gene>
<protein>
    <submittedName>
        <fullName evidence="3">CAP-Gly domain</fullName>
    </submittedName>
</protein>
<keyword evidence="5" id="KW-1185">Reference proteome</keyword>
<dbReference type="Pfam" id="PF01302">
    <property type="entry name" value="CAP_GLY"/>
    <property type="match status" value="1"/>
</dbReference>
<evidence type="ECO:0000259" key="1">
    <source>
        <dbReference type="PROSITE" id="PS50076"/>
    </source>
</evidence>
<dbReference type="InterPro" id="IPR000938">
    <property type="entry name" value="CAP-Gly_domain"/>
</dbReference>
<dbReference type="InterPro" id="IPR036869">
    <property type="entry name" value="J_dom_sf"/>
</dbReference>
<dbReference type="Gene3D" id="1.10.287.110">
    <property type="entry name" value="DnaJ domain"/>
    <property type="match status" value="1"/>
</dbReference>
<dbReference type="InterPro" id="IPR050817">
    <property type="entry name" value="DjlA_DnaK_co-chaperone"/>
</dbReference>
<dbReference type="PROSITE" id="PS50076">
    <property type="entry name" value="DNAJ_2"/>
    <property type="match status" value="1"/>
</dbReference>
<dbReference type="SMART" id="SM00271">
    <property type="entry name" value="DnaJ"/>
    <property type="match status" value="1"/>
</dbReference>
<dbReference type="PROSITE" id="PS00845">
    <property type="entry name" value="CAP_GLY_1"/>
    <property type="match status" value="1"/>
</dbReference>
<dbReference type="Pfam" id="PF00226">
    <property type="entry name" value="DnaJ"/>
    <property type="match status" value="1"/>
</dbReference>
<evidence type="ECO:0000313" key="4">
    <source>
        <dbReference type="EMBL" id="KAF4128132.1"/>
    </source>
</evidence>
<reference evidence="3" key="1">
    <citation type="submission" date="2020-04" db="EMBL/GenBank/DDBJ databases">
        <title>Hybrid Assembly of Korean Phytophthora infestans isolates.</title>
        <authorList>
            <person name="Prokchorchik M."/>
            <person name="Lee Y."/>
            <person name="Seo J."/>
            <person name="Cho J.-H."/>
            <person name="Park Y.-E."/>
            <person name="Jang D.-C."/>
            <person name="Im J.-S."/>
            <person name="Choi J.-G."/>
            <person name="Park H.-J."/>
            <person name="Lee G.-B."/>
            <person name="Lee Y.-G."/>
            <person name="Hong S.-Y."/>
            <person name="Cho K."/>
            <person name="Sohn K.H."/>
        </authorList>
    </citation>
    <scope>NUCLEOTIDE SEQUENCE</scope>
    <source>
        <strain evidence="3">KR_1_A1</strain>
        <strain evidence="4">KR_2_A2</strain>
    </source>
</reference>
<dbReference type="SUPFAM" id="SSF74924">
    <property type="entry name" value="Cap-Gly domain"/>
    <property type="match status" value="1"/>
</dbReference>
<dbReference type="Proteomes" id="UP000704712">
    <property type="component" value="Unassembled WGS sequence"/>
</dbReference>
<proteinExistence type="predicted"/>
<dbReference type="PANTHER" id="PTHR24074">
    <property type="entry name" value="CO-CHAPERONE PROTEIN DJLA"/>
    <property type="match status" value="1"/>
</dbReference>
<dbReference type="EMBL" id="WSZM01000595">
    <property type="protein sequence ID" value="KAF4031257.1"/>
    <property type="molecule type" value="Genomic_DNA"/>
</dbReference>
<dbReference type="SUPFAM" id="SSF46565">
    <property type="entry name" value="Chaperone J-domain"/>
    <property type="match status" value="1"/>
</dbReference>
<dbReference type="Proteomes" id="UP000602510">
    <property type="component" value="Unassembled WGS sequence"/>
</dbReference>
<dbReference type="PRINTS" id="PR00625">
    <property type="entry name" value="JDOMAIN"/>
</dbReference>
<dbReference type="Gene3D" id="2.30.30.190">
    <property type="entry name" value="CAP Gly-rich-like domain"/>
    <property type="match status" value="1"/>
</dbReference>
<organism evidence="3 5">
    <name type="scientific">Phytophthora infestans</name>
    <name type="common">Potato late blight agent</name>
    <name type="synonym">Botrytis infestans</name>
    <dbReference type="NCBI Taxonomy" id="4787"/>
    <lineage>
        <taxon>Eukaryota</taxon>
        <taxon>Sar</taxon>
        <taxon>Stramenopiles</taxon>
        <taxon>Oomycota</taxon>
        <taxon>Peronosporomycetes</taxon>
        <taxon>Peronosporales</taxon>
        <taxon>Peronosporaceae</taxon>
        <taxon>Phytophthora</taxon>
    </lineage>
</organism>
<evidence type="ECO:0000313" key="3">
    <source>
        <dbReference type="EMBL" id="KAF4031257.1"/>
    </source>
</evidence>
<dbReference type="InterPro" id="IPR036859">
    <property type="entry name" value="CAP-Gly_dom_sf"/>
</dbReference>